<proteinExistence type="predicted"/>
<feature type="non-terminal residue" evidence="1">
    <location>
        <position position="122"/>
    </location>
</feature>
<name>A0A820LUV5_9BILA</name>
<organism evidence="1 2">
    <name type="scientific">Adineta steineri</name>
    <dbReference type="NCBI Taxonomy" id="433720"/>
    <lineage>
        <taxon>Eukaryota</taxon>
        <taxon>Metazoa</taxon>
        <taxon>Spiralia</taxon>
        <taxon>Gnathifera</taxon>
        <taxon>Rotifera</taxon>
        <taxon>Eurotatoria</taxon>
        <taxon>Bdelloidea</taxon>
        <taxon>Adinetida</taxon>
        <taxon>Adinetidae</taxon>
        <taxon>Adineta</taxon>
    </lineage>
</organism>
<dbReference type="EMBL" id="CAJOAZ010022201">
    <property type="protein sequence ID" value="CAF4363549.1"/>
    <property type="molecule type" value="Genomic_DNA"/>
</dbReference>
<evidence type="ECO:0000313" key="1">
    <source>
        <dbReference type="EMBL" id="CAF4363549.1"/>
    </source>
</evidence>
<protein>
    <submittedName>
        <fullName evidence="1">Uncharacterized protein</fullName>
    </submittedName>
</protein>
<evidence type="ECO:0000313" key="2">
    <source>
        <dbReference type="Proteomes" id="UP000663844"/>
    </source>
</evidence>
<gene>
    <name evidence="1" type="ORF">OXD698_LOCUS49445</name>
</gene>
<accession>A0A820LUV5</accession>
<sequence>MFTRPSLVSILDLGPIDACIQLSSQFPRMTVQELHGELPYVIRRIFGFGRFDWSLRDIGNDRPNLFSIIQEFLSPWHGELWKAIVRLQDHTPQFTFQFNISDLPIHLRAKLASLCLRDILRG</sequence>
<comment type="caution">
    <text evidence="1">The sequence shown here is derived from an EMBL/GenBank/DDBJ whole genome shotgun (WGS) entry which is preliminary data.</text>
</comment>
<dbReference type="Proteomes" id="UP000663844">
    <property type="component" value="Unassembled WGS sequence"/>
</dbReference>
<dbReference type="AlphaFoldDB" id="A0A820LUV5"/>
<reference evidence="1" key="1">
    <citation type="submission" date="2021-02" db="EMBL/GenBank/DDBJ databases">
        <authorList>
            <person name="Nowell W R."/>
        </authorList>
    </citation>
    <scope>NUCLEOTIDE SEQUENCE</scope>
</reference>